<dbReference type="InterPro" id="IPR016161">
    <property type="entry name" value="Ald_DH/histidinol_DH"/>
</dbReference>
<gene>
    <name evidence="5" type="ORF">Q4610_07065</name>
</gene>
<dbReference type="RefSeq" id="WP_304535280.1">
    <property type="nucleotide sequence ID" value="NZ_JAUQOM010000002.1"/>
</dbReference>
<proteinExistence type="inferred from homology"/>
<feature type="active site" evidence="2">
    <location>
        <position position="256"/>
    </location>
</feature>
<dbReference type="Gene3D" id="3.40.605.10">
    <property type="entry name" value="Aldehyde Dehydrogenase, Chain A, domain 1"/>
    <property type="match status" value="1"/>
</dbReference>
<comment type="similarity">
    <text evidence="3">Belongs to the aldehyde dehydrogenase family.</text>
</comment>
<dbReference type="InterPro" id="IPR029510">
    <property type="entry name" value="Ald_DH_CS_GLU"/>
</dbReference>
<dbReference type="InterPro" id="IPR016163">
    <property type="entry name" value="Ald_DH_C"/>
</dbReference>
<dbReference type="EC" id="1.2.1.-" evidence="5"/>
<evidence type="ECO:0000313" key="5">
    <source>
        <dbReference type="EMBL" id="MDO7834804.1"/>
    </source>
</evidence>
<accession>A0ABT8ZLE7</accession>
<protein>
    <submittedName>
        <fullName evidence="5">Aldehyde dehydrogenase family protein</fullName>
        <ecNumber evidence="5">1.2.1.-</ecNumber>
    </submittedName>
</protein>
<comment type="caution">
    <text evidence="5">The sequence shown here is derived from an EMBL/GenBank/DDBJ whole genome shotgun (WGS) entry which is preliminary data.</text>
</comment>
<dbReference type="PANTHER" id="PTHR11699">
    <property type="entry name" value="ALDEHYDE DEHYDROGENASE-RELATED"/>
    <property type="match status" value="1"/>
</dbReference>
<dbReference type="PROSITE" id="PS00687">
    <property type="entry name" value="ALDEHYDE_DEHYDR_GLU"/>
    <property type="match status" value="1"/>
</dbReference>
<dbReference type="GO" id="GO:0016491">
    <property type="term" value="F:oxidoreductase activity"/>
    <property type="evidence" value="ECO:0007669"/>
    <property type="project" value="UniProtKB-KW"/>
</dbReference>
<keyword evidence="6" id="KW-1185">Reference proteome</keyword>
<dbReference type="InterPro" id="IPR016162">
    <property type="entry name" value="Ald_DH_N"/>
</dbReference>
<feature type="domain" description="Aldehyde dehydrogenase" evidence="4">
    <location>
        <begin position="28"/>
        <end position="482"/>
    </location>
</feature>
<evidence type="ECO:0000313" key="6">
    <source>
        <dbReference type="Proteomes" id="UP001176471"/>
    </source>
</evidence>
<name>A0ABT8ZLE7_9SPHN</name>
<organism evidence="5 6">
    <name type="scientific">Sphingobium cyanobacteriorum</name>
    <dbReference type="NCBI Taxonomy" id="3063954"/>
    <lineage>
        <taxon>Bacteria</taxon>
        <taxon>Pseudomonadati</taxon>
        <taxon>Pseudomonadota</taxon>
        <taxon>Alphaproteobacteria</taxon>
        <taxon>Sphingomonadales</taxon>
        <taxon>Sphingomonadaceae</taxon>
        <taxon>Sphingobium</taxon>
    </lineage>
</organism>
<evidence type="ECO:0000256" key="1">
    <source>
        <dbReference type="ARBA" id="ARBA00023002"/>
    </source>
</evidence>
<keyword evidence="1 3" id="KW-0560">Oxidoreductase</keyword>
<evidence type="ECO:0000259" key="4">
    <source>
        <dbReference type="Pfam" id="PF00171"/>
    </source>
</evidence>
<evidence type="ECO:0000256" key="2">
    <source>
        <dbReference type="PROSITE-ProRule" id="PRU10007"/>
    </source>
</evidence>
<evidence type="ECO:0000256" key="3">
    <source>
        <dbReference type="RuleBase" id="RU003345"/>
    </source>
</evidence>
<dbReference type="SUPFAM" id="SSF53720">
    <property type="entry name" value="ALDH-like"/>
    <property type="match status" value="1"/>
</dbReference>
<reference evidence="5" key="1">
    <citation type="submission" date="2023-07" db="EMBL/GenBank/DDBJ databases">
        <title>Bacterial whole genome sequence for Sphingobium sp. HBC34.</title>
        <authorList>
            <person name="Le V."/>
            <person name="Ko S.-R."/>
            <person name="Ahn C.-Y."/>
            <person name="Oh H.-M."/>
        </authorList>
    </citation>
    <scope>NUCLEOTIDE SEQUENCE</scope>
    <source>
        <strain evidence="5">HBC34</strain>
    </source>
</reference>
<sequence>MIAHPDPASLPRRALLIGDQRLDSASGGTHTHVYPATGKPTADVPLAGVQEIDAAVAAARRAAPLWAGMPRDQRRDCLIRLAHLLRENADELIRLSVIDNGIVVSTQQYGPHVAADLLLYNAGWTDKIGGDVIATWPGDALDYTLDEPYGVVAVIIPWNGPVYALGMVLAPALAAGNAIVVKPPELAPYAALRFGELCLEAGLPAGTVNIVPGGPEAGAALTGHAGIDKISFTGSGTTARHILASAQKHLTPVQLELGGKSASIVFDDADLDAFARLGLAGIVNNSGQGCINPTRLLVQRGIYAQVLERLSAAVGALSVGDPTDPATVFGPVIDDRAVTRIMGMIDRAKADGARLIAGGERLGGDLADGYFIQPTIFADVAHMSELSQCEVFGPVLAVLPFDTEEEAIAMANDTEFGLAGYIWTENLKRAHRCARALVAGNIWVNGFTGIPGAAPFGGVGESGVGRLGGRHGIQEFLRPKNIWIALD</sequence>
<dbReference type="InterPro" id="IPR015590">
    <property type="entry name" value="Aldehyde_DH_dom"/>
</dbReference>
<dbReference type="Pfam" id="PF00171">
    <property type="entry name" value="Aldedh"/>
    <property type="match status" value="1"/>
</dbReference>
<dbReference type="EMBL" id="JAUQOM010000002">
    <property type="protein sequence ID" value="MDO7834804.1"/>
    <property type="molecule type" value="Genomic_DNA"/>
</dbReference>
<dbReference type="Gene3D" id="3.40.309.10">
    <property type="entry name" value="Aldehyde Dehydrogenase, Chain A, domain 2"/>
    <property type="match status" value="1"/>
</dbReference>
<dbReference type="Proteomes" id="UP001176471">
    <property type="component" value="Unassembled WGS sequence"/>
</dbReference>